<evidence type="ECO:0000256" key="1">
    <source>
        <dbReference type="SAM" id="MobiDB-lite"/>
    </source>
</evidence>
<dbReference type="RefSeq" id="WP_203768204.1">
    <property type="nucleotide sequence ID" value="NZ_BAAAYJ010000069.1"/>
</dbReference>
<name>A0A919JGT6_9ACTN</name>
<dbReference type="Proteomes" id="UP000647172">
    <property type="component" value="Unassembled WGS sequence"/>
</dbReference>
<accession>A0A919JGT6</accession>
<sequence length="287" mass="31253">MTIVPEELAQQAARFAAAHEMTVVPAIPEATGGLVADIDPAAMTLDAFLALAGRFGGGLLYLRLRRVRDGLPPSPEFARHAGEAGAVELAFVANGVLHCWEQVTDWFDEWEGRSLEQRGQEIADALRRDVAGPAPDDSGQDREDQRAYEEYQAMTEHQRDEVIDGVVGLLLADPEFRAAKGDGQRHTIAKRVVRSAGVNRWLHSAARNAAVLTAAARAGEHHDVITGRLDELAAQVRDGEGYRAAASAAGRRRAVETFLQELADGYWIPGDIREEVYARTVRLGRTG</sequence>
<keyword evidence="3" id="KW-1185">Reference proteome</keyword>
<protein>
    <submittedName>
        <fullName evidence="2">Uncharacterized protein</fullName>
    </submittedName>
</protein>
<feature type="region of interest" description="Disordered" evidence="1">
    <location>
        <begin position="126"/>
        <end position="145"/>
    </location>
</feature>
<proteinExistence type="predicted"/>
<dbReference type="AlphaFoldDB" id="A0A919JGT6"/>
<dbReference type="EMBL" id="BOMQ01000029">
    <property type="protein sequence ID" value="GIE49035.1"/>
    <property type="molecule type" value="Genomic_DNA"/>
</dbReference>
<evidence type="ECO:0000313" key="2">
    <source>
        <dbReference type="EMBL" id="GIE49035.1"/>
    </source>
</evidence>
<gene>
    <name evidence="2" type="ORF">Ani05nite_25690</name>
</gene>
<organism evidence="2 3">
    <name type="scientific">Actinoplanes nipponensis</name>
    <dbReference type="NCBI Taxonomy" id="135950"/>
    <lineage>
        <taxon>Bacteria</taxon>
        <taxon>Bacillati</taxon>
        <taxon>Actinomycetota</taxon>
        <taxon>Actinomycetes</taxon>
        <taxon>Micromonosporales</taxon>
        <taxon>Micromonosporaceae</taxon>
        <taxon>Actinoplanes</taxon>
    </lineage>
</organism>
<reference evidence="2" key="1">
    <citation type="submission" date="2021-01" db="EMBL/GenBank/DDBJ databases">
        <title>Whole genome shotgun sequence of Actinoplanes nipponensis NBRC 14063.</title>
        <authorList>
            <person name="Komaki H."/>
            <person name="Tamura T."/>
        </authorList>
    </citation>
    <scope>NUCLEOTIDE SEQUENCE</scope>
    <source>
        <strain evidence="2">NBRC 14063</strain>
    </source>
</reference>
<evidence type="ECO:0000313" key="3">
    <source>
        <dbReference type="Proteomes" id="UP000647172"/>
    </source>
</evidence>
<comment type="caution">
    <text evidence="2">The sequence shown here is derived from an EMBL/GenBank/DDBJ whole genome shotgun (WGS) entry which is preliminary data.</text>
</comment>